<dbReference type="AlphaFoldDB" id="A0A2I2FV14"/>
<reference evidence="3 4" key="1">
    <citation type="submission" date="2016-12" db="EMBL/GenBank/DDBJ databases">
        <title>The genomes of Aspergillus section Nigri reveals drivers in fungal speciation.</title>
        <authorList>
            <consortium name="DOE Joint Genome Institute"/>
            <person name="Vesth T.C."/>
            <person name="Nybo J."/>
            <person name="Theobald S."/>
            <person name="Brandl J."/>
            <person name="Frisvad J.C."/>
            <person name="Nielsen K.F."/>
            <person name="Lyhne E.K."/>
            <person name="Kogle M.E."/>
            <person name="Kuo A."/>
            <person name="Riley R."/>
            <person name="Clum A."/>
            <person name="Nolan M."/>
            <person name="Lipzen A."/>
            <person name="Salamov A."/>
            <person name="Henrissat B."/>
            <person name="Wiebenga A."/>
            <person name="De Vries R.P."/>
            <person name="Grigoriev I.V."/>
            <person name="Mortensen U.H."/>
            <person name="Andersen M.R."/>
            <person name="Baker S.E."/>
        </authorList>
    </citation>
    <scope>NUCLEOTIDE SEQUENCE [LARGE SCALE GENOMIC DNA]</scope>
    <source>
        <strain evidence="3 4">IBT 23096</strain>
    </source>
</reference>
<dbReference type="GeneID" id="36550911"/>
<feature type="region of interest" description="Disordered" evidence="1">
    <location>
        <begin position="33"/>
        <end position="52"/>
    </location>
</feature>
<sequence>MIVCPRCGEFIHPSTNSVTDRCYALETEWRRHQSARSSSQIPPAKNPPPNQALQSMFTRPVDGVLPPVAREPASPSTVNSFPWSHPNNELFPGLPLARRALIGAWIPIPLSASIGEDRQDHDEGHESFTECDCGSRFLRVFASYQGGIIQVGLPRWSCRVLTSWLCFSSVGTRVGWCLFISIFLRSFFLLSSAPPFSVLAIVDFSYVDSFSLSLLLGFICFCFFSFLFLLFDLVRSLFSTSPNGLPQRPNPPGVMVVVAVVEVDTSANLDREQKYQMPPGPIHEAMERIPPRVRTKKYYSHPTPEGELPLDLALGLPSFPLALSGRKHQADLDSAGPGGFHLSLTEY</sequence>
<keyword evidence="2" id="KW-0472">Membrane</keyword>
<evidence type="ECO:0000313" key="4">
    <source>
        <dbReference type="Proteomes" id="UP000234275"/>
    </source>
</evidence>
<proteinExistence type="predicted"/>
<accession>A0A2I2FV14</accession>
<keyword evidence="4" id="KW-1185">Reference proteome</keyword>
<feature type="transmembrane region" description="Helical" evidence="2">
    <location>
        <begin position="210"/>
        <end position="231"/>
    </location>
</feature>
<protein>
    <submittedName>
        <fullName evidence="3">Uncharacterized protein</fullName>
    </submittedName>
</protein>
<dbReference type="RefSeq" id="XP_024699764.1">
    <property type="nucleotide sequence ID" value="XM_024843212.1"/>
</dbReference>
<evidence type="ECO:0000256" key="1">
    <source>
        <dbReference type="SAM" id="MobiDB-lite"/>
    </source>
</evidence>
<dbReference type="Proteomes" id="UP000234275">
    <property type="component" value="Unassembled WGS sequence"/>
</dbReference>
<feature type="transmembrane region" description="Helical" evidence="2">
    <location>
        <begin position="164"/>
        <end position="190"/>
    </location>
</feature>
<gene>
    <name evidence="3" type="ORF">P170DRAFT_287005</name>
</gene>
<evidence type="ECO:0000313" key="3">
    <source>
        <dbReference type="EMBL" id="PLB44462.1"/>
    </source>
</evidence>
<name>A0A2I2FV14_9EURO</name>
<keyword evidence="2" id="KW-0812">Transmembrane</keyword>
<organism evidence="3 4">
    <name type="scientific">Aspergillus steynii IBT 23096</name>
    <dbReference type="NCBI Taxonomy" id="1392250"/>
    <lineage>
        <taxon>Eukaryota</taxon>
        <taxon>Fungi</taxon>
        <taxon>Dikarya</taxon>
        <taxon>Ascomycota</taxon>
        <taxon>Pezizomycotina</taxon>
        <taxon>Eurotiomycetes</taxon>
        <taxon>Eurotiomycetidae</taxon>
        <taxon>Eurotiales</taxon>
        <taxon>Aspergillaceae</taxon>
        <taxon>Aspergillus</taxon>
        <taxon>Aspergillus subgen. Circumdati</taxon>
    </lineage>
</organism>
<keyword evidence="2" id="KW-1133">Transmembrane helix</keyword>
<evidence type="ECO:0000256" key="2">
    <source>
        <dbReference type="SAM" id="Phobius"/>
    </source>
</evidence>
<comment type="caution">
    <text evidence="3">The sequence shown here is derived from an EMBL/GenBank/DDBJ whole genome shotgun (WGS) entry which is preliminary data.</text>
</comment>
<dbReference type="EMBL" id="MSFO01000009">
    <property type="protein sequence ID" value="PLB44462.1"/>
    <property type="molecule type" value="Genomic_DNA"/>
</dbReference>
<dbReference type="VEuPathDB" id="FungiDB:P170DRAFT_287005"/>